<sequence length="63" mass="7225">MVCVLHKLNYNLIVDGGAIEIHGLGNTQEGFSPPFWLIRPAMRFNDDMDNSYINTTYSLHKQQ</sequence>
<keyword evidence="2" id="KW-1185">Reference proteome</keyword>
<proteinExistence type="predicted"/>
<evidence type="ECO:0000313" key="2">
    <source>
        <dbReference type="Proteomes" id="UP001234178"/>
    </source>
</evidence>
<evidence type="ECO:0000313" key="1">
    <source>
        <dbReference type="EMBL" id="KAK4004245.1"/>
    </source>
</evidence>
<dbReference type="EMBL" id="JAOYFB010000001">
    <property type="protein sequence ID" value="KAK4004245.1"/>
    <property type="molecule type" value="Genomic_DNA"/>
</dbReference>
<dbReference type="Proteomes" id="UP001234178">
    <property type="component" value="Unassembled WGS sequence"/>
</dbReference>
<reference evidence="1 2" key="1">
    <citation type="journal article" date="2023" name="Nucleic Acids Res.">
        <title>The hologenome of Daphnia magna reveals possible DNA methylation and microbiome-mediated evolution of the host genome.</title>
        <authorList>
            <person name="Chaturvedi A."/>
            <person name="Li X."/>
            <person name="Dhandapani V."/>
            <person name="Marshall H."/>
            <person name="Kissane S."/>
            <person name="Cuenca-Cambronero M."/>
            <person name="Asole G."/>
            <person name="Calvet F."/>
            <person name="Ruiz-Romero M."/>
            <person name="Marangio P."/>
            <person name="Guigo R."/>
            <person name="Rago D."/>
            <person name="Mirbahai L."/>
            <person name="Eastwood N."/>
            <person name="Colbourne J.K."/>
            <person name="Zhou J."/>
            <person name="Mallon E."/>
            <person name="Orsini L."/>
        </authorList>
    </citation>
    <scope>NUCLEOTIDE SEQUENCE [LARGE SCALE GENOMIC DNA]</scope>
    <source>
        <strain evidence="1">LRV0_1</strain>
    </source>
</reference>
<comment type="caution">
    <text evidence="1">The sequence shown here is derived from an EMBL/GenBank/DDBJ whole genome shotgun (WGS) entry which is preliminary data.</text>
</comment>
<name>A0ABQ9YUC5_9CRUS</name>
<protein>
    <submittedName>
        <fullName evidence="1">Uncharacterized protein</fullName>
    </submittedName>
</protein>
<gene>
    <name evidence="1" type="ORF">OUZ56_005987</name>
</gene>
<organism evidence="1 2">
    <name type="scientific">Daphnia magna</name>
    <dbReference type="NCBI Taxonomy" id="35525"/>
    <lineage>
        <taxon>Eukaryota</taxon>
        <taxon>Metazoa</taxon>
        <taxon>Ecdysozoa</taxon>
        <taxon>Arthropoda</taxon>
        <taxon>Crustacea</taxon>
        <taxon>Branchiopoda</taxon>
        <taxon>Diplostraca</taxon>
        <taxon>Cladocera</taxon>
        <taxon>Anomopoda</taxon>
        <taxon>Daphniidae</taxon>
        <taxon>Daphnia</taxon>
    </lineage>
</organism>
<accession>A0ABQ9YUC5</accession>